<feature type="domain" description="Major facilitator superfamily (MFS) profile" evidence="9">
    <location>
        <begin position="36"/>
        <end position="474"/>
    </location>
</feature>
<dbReference type="Proteomes" id="UP000319257">
    <property type="component" value="Unassembled WGS sequence"/>
</dbReference>
<feature type="transmembrane region" description="Helical" evidence="8">
    <location>
        <begin position="451"/>
        <end position="470"/>
    </location>
</feature>
<comment type="similarity">
    <text evidence="2 7">Belongs to the major facilitator superfamily. Sugar transporter (TC 2.A.1.1) family.</text>
</comment>
<dbReference type="InterPro" id="IPR003663">
    <property type="entry name" value="Sugar/inositol_transpt"/>
</dbReference>
<keyword evidence="11" id="KW-1185">Reference proteome</keyword>
<feature type="transmembrane region" description="Helical" evidence="8">
    <location>
        <begin position="73"/>
        <end position="95"/>
    </location>
</feature>
<dbReference type="NCBIfam" id="TIGR00879">
    <property type="entry name" value="SP"/>
    <property type="match status" value="1"/>
</dbReference>
<evidence type="ECO:0000256" key="2">
    <source>
        <dbReference type="ARBA" id="ARBA00010992"/>
    </source>
</evidence>
<dbReference type="PROSITE" id="PS00216">
    <property type="entry name" value="SUGAR_TRANSPORT_1"/>
    <property type="match status" value="1"/>
</dbReference>
<dbReference type="RefSeq" id="XP_030993158.1">
    <property type="nucleotide sequence ID" value="XM_031142657.1"/>
</dbReference>
<accession>A0A507AVD4</accession>
<evidence type="ECO:0000313" key="11">
    <source>
        <dbReference type="Proteomes" id="UP000319257"/>
    </source>
</evidence>
<dbReference type="EMBL" id="SKBQ01000049">
    <property type="protein sequence ID" value="TPX11447.1"/>
    <property type="molecule type" value="Genomic_DNA"/>
</dbReference>
<gene>
    <name evidence="10" type="ORF">E0L32_007866</name>
</gene>
<keyword evidence="3 7" id="KW-0813">Transport</keyword>
<evidence type="ECO:0000256" key="7">
    <source>
        <dbReference type="RuleBase" id="RU003346"/>
    </source>
</evidence>
<dbReference type="InterPro" id="IPR050360">
    <property type="entry name" value="MFS_Sugar_Transporters"/>
</dbReference>
<feature type="transmembrane region" description="Helical" evidence="8">
    <location>
        <begin position="162"/>
        <end position="180"/>
    </location>
</feature>
<dbReference type="Gene3D" id="1.20.1250.20">
    <property type="entry name" value="MFS general substrate transporter like domains"/>
    <property type="match status" value="1"/>
</dbReference>
<dbReference type="AlphaFoldDB" id="A0A507AVD4"/>
<feature type="transmembrane region" description="Helical" evidence="8">
    <location>
        <begin position="30"/>
        <end position="49"/>
    </location>
</feature>
<evidence type="ECO:0000256" key="4">
    <source>
        <dbReference type="ARBA" id="ARBA00022692"/>
    </source>
</evidence>
<dbReference type="PROSITE" id="PS50850">
    <property type="entry name" value="MFS"/>
    <property type="match status" value="1"/>
</dbReference>
<dbReference type="Pfam" id="PF00083">
    <property type="entry name" value="Sugar_tr"/>
    <property type="match status" value="1"/>
</dbReference>
<organism evidence="10 11">
    <name type="scientific">Thyridium curvatum</name>
    <dbReference type="NCBI Taxonomy" id="1093900"/>
    <lineage>
        <taxon>Eukaryota</taxon>
        <taxon>Fungi</taxon>
        <taxon>Dikarya</taxon>
        <taxon>Ascomycota</taxon>
        <taxon>Pezizomycotina</taxon>
        <taxon>Sordariomycetes</taxon>
        <taxon>Sordariomycetidae</taxon>
        <taxon>Thyridiales</taxon>
        <taxon>Thyridiaceae</taxon>
        <taxon>Thyridium</taxon>
    </lineage>
</organism>
<protein>
    <recommendedName>
        <fullName evidence="9">Major facilitator superfamily (MFS) profile domain-containing protein</fullName>
    </recommendedName>
</protein>
<dbReference type="PANTHER" id="PTHR48022">
    <property type="entry name" value="PLASTIDIC GLUCOSE TRANSPORTER 4"/>
    <property type="match status" value="1"/>
</dbReference>
<dbReference type="OrthoDB" id="6133115at2759"/>
<dbReference type="InParanoid" id="A0A507AVD4"/>
<evidence type="ECO:0000259" key="9">
    <source>
        <dbReference type="PROSITE" id="PS50850"/>
    </source>
</evidence>
<dbReference type="GO" id="GO:0005351">
    <property type="term" value="F:carbohydrate:proton symporter activity"/>
    <property type="evidence" value="ECO:0007669"/>
    <property type="project" value="TreeGrafter"/>
</dbReference>
<dbReference type="FunFam" id="1.20.1250.20:FF:000134">
    <property type="entry name" value="MFS sugar transporter protein"/>
    <property type="match status" value="1"/>
</dbReference>
<feature type="transmembrane region" description="Helical" evidence="8">
    <location>
        <begin position="422"/>
        <end position="439"/>
    </location>
</feature>
<feature type="transmembrane region" description="Helical" evidence="8">
    <location>
        <begin position="352"/>
        <end position="374"/>
    </location>
</feature>
<dbReference type="SUPFAM" id="SSF103473">
    <property type="entry name" value="MFS general substrate transporter"/>
    <property type="match status" value="1"/>
</dbReference>
<name>A0A507AVD4_9PEZI</name>
<feature type="transmembrane region" description="Helical" evidence="8">
    <location>
        <begin position="130"/>
        <end position="150"/>
    </location>
</feature>
<dbReference type="PANTHER" id="PTHR48022:SF3">
    <property type="entry name" value="HEXOSE TRANSPORTER PROTEIN (AFU_ORTHOLOGUE AFUA_8G04480)-RELATED"/>
    <property type="match status" value="1"/>
</dbReference>
<evidence type="ECO:0000256" key="1">
    <source>
        <dbReference type="ARBA" id="ARBA00004141"/>
    </source>
</evidence>
<evidence type="ECO:0000256" key="5">
    <source>
        <dbReference type="ARBA" id="ARBA00022989"/>
    </source>
</evidence>
<dbReference type="InterPro" id="IPR005828">
    <property type="entry name" value="MFS_sugar_transport-like"/>
</dbReference>
<dbReference type="GeneID" id="41975313"/>
<keyword evidence="5 8" id="KW-1133">Transmembrane helix</keyword>
<reference evidence="10 11" key="1">
    <citation type="submission" date="2019-06" db="EMBL/GenBank/DDBJ databases">
        <title>Draft genome sequence of the filamentous fungus Phialemoniopsis curvata isolated from diesel fuel.</title>
        <authorList>
            <person name="Varaljay V.A."/>
            <person name="Lyon W.J."/>
            <person name="Crouch A.L."/>
            <person name="Drake C.E."/>
            <person name="Hollomon J.M."/>
            <person name="Nadeau L.J."/>
            <person name="Nunn H.S."/>
            <person name="Stevenson B.S."/>
            <person name="Bojanowski C.L."/>
            <person name="Crookes-Goodson W.J."/>
        </authorList>
    </citation>
    <scope>NUCLEOTIDE SEQUENCE [LARGE SCALE GENOMIC DNA]</scope>
    <source>
        <strain evidence="10 11">D216</strain>
    </source>
</reference>
<evidence type="ECO:0000256" key="8">
    <source>
        <dbReference type="SAM" id="Phobius"/>
    </source>
</evidence>
<feature type="transmembrane region" description="Helical" evidence="8">
    <location>
        <begin position="386"/>
        <end position="410"/>
    </location>
</feature>
<proteinExistence type="inferred from homology"/>
<feature type="transmembrane region" description="Helical" evidence="8">
    <location>
        <begin position="285"/>
        <end position="307"/>
    </location>
</feature>
<sequence>MTANTFKSVGPELAAVLPSNDKPWYKKRNLIFLNFCIVNLFMLSSGNGYDGSMLNGLLALPHWQEFTNHPTGAWLGFISGAQNLGSIVFFPFVAWCSNRFGRKPTIFVGYFWLCLGVGLQTGAFNVPMFVLSRVIVGVASAFFGGCVPLLMTETAYPTHRGVLTSLYMCGWYVGSFLAAWSTFGTRNYDNSWSWRIPSLLQVLIPVIVLPGLIVMPESPRYLVSKQRDQEAKDFLIKYHAEGDETSLLAAFELAEITRSIEMEREFQKSSSYRDMVATPANRKRTMITVFLGIFNQWAGQNIASYYLPPVLTSLGITTVTKQTLINGFLQIWNLICALTGAFNVDRVGRRPLFLAATLGMLISYILITALSATFAKGGSAAVGTAVVPFLFLMYGCFSLAFTPLVVAYPVEIWPYNLRARGLSTMWISTATAVFFNIFINPIALDSIAWKYYLLYVFILSGGFLFIYFTFPETRGHSLEEMARVFEGDEAAVPKEGIIADKITASGATHQVEETGQQQNKIESA</sequence>
<keyword evidence="6 8" id="KW-0472">Membrane</keyword>
<comment type="caution">
    <text evidence="10">The sequence shown here is derived from an EMBL/GenBank/DDBJ whole genome shotgun (WGS) entry which is preliminary data.</text>
</comment>
<dbReference type="InterPro" id="IPR036259">
    <property type="entry name" value="MFS_trans_sf"/>
</dbReference>
<dbReference type="GO" id="GO:0016020">
    <property type="term" value="C:membrane"/>
    <property type="evidence" value="ECO:0007669"/>
    <property type="project" value="UniProtKB-SubCell"/>
</dbReference>
<dbReference type="InterPro" id="IPR020846">
    <property type="entry name" value="MFS_dom"/>
</dbReference>
<feature type="transmembrane region" description="Helical" evidence="8">
    <location>
        <begin position="192"/>
        <end position="215"/>
    </location>
</feature>
<comment type="subcellular location">
    <subcellularLocation>
        <location evidence="1">Membrane</location>
        <topology evidence="1">Multi-pass membrane protein</topology>
    </subcellularLocation>
</comment>
<dbReference type="InterPro" id="IPR005829">
    <property type="entry name" value="Sugar_transporter_CS"/>
</dbReference>
<feature type="transmembrane region" description="Helical" evidence="8">
    <location>
        <begin position="327"/>
        <end position="345"/>
    </location>
</feature>
<evidence type="ECO:0000256" key="6">
    <source>
        <dbReference type="ARBA" id="ARBA00023136"/>
    </source>
</evidence>
<evidence type="ECO:0000313" key="10">
    <source>
        <dbReference type="EMBL" id="TPX11447.1"/>
    </source>
</evidence>
<evidence type="ECO:0000256" key="3">
    <source>
        <dbReference type="ARBA" id="ARBA00022448"/>
    </source>
</evidence>
<feature type="transmembrane region" description="Helical" evidence="8">
    <location>
        <begin position="107"/>
        <end position="124"/>
    </location>
</feature>
<keyword evidence="4 8" id="KW-0812">Transmembrane</keyword>